<dbReference type="SUPFAM" id="SSF53901">
    <property type="entry name" value="Thiolase-like"/>
    <property type="match status" value="1"/>
</dbReference>
<dbReference type="CDD" id="cd08952">
    <property type="entry name" value="KR_1_SDR_x"/>
    <property type="match status" value="1"/>
</dbReference>
<dbReference type="Pfam" id="PF18369">
    <property type="entry name" value="PKS_DE"/>
    <property type="match status" value="1"/>
</dbReference>
<dbReference type="InterPro" id="IPR016035">
    <property type="entry name" value="Acyl_Trfase/lysoPLipase"/>
</dbReference>
<evidence type="ECO:0000313" key="11">
    <source>
        <dbReference type="Proteomes" id="UP001183615"/>
    </source>
</evidence>
<dbReference type="PANTHER" id="PTHR43775:SF51">
    <property type="entry name" value="INACTIVE PHENOLPHTHIOCEROL SYNTHESIS POLYKETIDE SYNTHASE TYPE I PKS1-RELATED"/>
    <property type="match status" value="1"/>
</dbReference>
<keyword evidence="5" id="KW-0045">Antibiotic biosynthesis</keyword>
<evidence type="ECO:0000256" key="1">
    <source>
        <dbReference type="ARBA" id="ARBA00001957"/>
    </source>
</evidence>
<dbReference type="InterPro" id="IPR032821">
    <property type="entry name" value="PKS_assoc"/>
</dbReference>
<gene>
    <name evidence="10" type="ORF">RM779_32840</name>
</gene>
<dbReference type="InterPro" id="IPR014031">
    <property type="entry name" value="Ketoacyl_synth_C"/>
</dbReference>
<dbReference type="InterPro" id="IPR041618">
    <property type="entry name" value="PKS_DE"/>
</dbReference>
<evidence type="ECO:0000256" key="2">
    <source>
        <dbReference type="ARBA" id="ARBA00022450"/>
    </source>
</evidence>
<dbReference type="SMART" id="SM00827">
    <property type="entry name" value="PKS_AT"/>
    <property type="match status" value="1"/>
</dbReference>
<keyword evidence="2" id="KW-0596">Phosphopantetheine</keyword>
<evidence type="ECO:0000256" key="5">
    <source>
        <dbReference type="ARBA" id="ARBA00023194"/>
    </source>
</evidence>
<keyword evidence="4" id="KW-0808">Transferase</keyword>
<dbReference type="Pfam" id="PF16197">
    <property type="entry name" value="KAsynt_C_assoc"/>
    <property type="match status" value="1"/>
</dbReference>
<dbReference type="Pfam" id="PF00109">
    <property type="entry name" value="ketoacyl-synt"/>
    <property type="match status" value="1"/>
</dbReference>
<dbReference type="Proteomes" id="UP001183615">
    <property type="component" value="Unassembled WGS sequence"/>
</dbReference>
<dbReference type="InterPro" id="IPR013968">
    <property type="entry name" value="PKS_KR"/>
</dbReference>
<dbReference type="InterPro" id="IPR020841">
    <property type="entry name" value="PKS_Beta-ketoAc_synthase_dom"/>
</dbReference>
<name>A0ABU2SEF1_9ACTN</name>
<comment type="caution">
    <text evidence="10">The sequence shown here is derived from an EMBL/GenBank/DDBJ whole genome shotgun (WGS) entry which is preliminary data.</text>
</comment>
<evidence type="ECO:0000259" key="9">
    <source>
        <dbReference type="PROSITE" id="PS52004"/>
    </source>
</evidence>
<dbReference type="EMBL" id="JAVREV010000033">
    <property type="protein sequence ID" value="MDT0447347.1"/>
    <property type="molecule type" value="Genomic_DNA"/>
</dbReference>
<dbReference type="InterPro" id="IPR036291">
    <property type="entry name" value="NAD(P)-bd_dom_sf"/>
</dbReference>
<keyword evidence="6" id="KW-0511">Multifunctional enzyme</keyword>
<dbReference type="SUPFAM" id="SSF53474">
    <property type="entry name" value="alpha/beta-Hydrolases"/>
    <property type="match status" value="1"/>
</dbReference>
<dbReference type="Gene3D" id="3.40.50.720">
    <property type="entry name" value="NAD(P)-binding Rossmann-like Domain"/>
    <property type="match status" value="1"/>
</dbReference>
<keyword evidence="11" id="KW-1185">Reference proteome</keyword>
<dbReference type="Pfam" id="PF02801">
    <property type="entry name" value="Ketoacyl-synt_C"/>
    <property type="match status" value="1"/>
</dbReference>
<sequence>MSTSTEEVIAALRASMVENEQLRRQNDELVAATREPVAVVAMGCRFPGGADSPEALWEFLMNEGDAVSGIPDNRGWNPETLQGTEGAFLPDADEFDAAFFGISPREALTMDPQQRLLLQVSWETVERAGVVPATLRNSLTGVYFGATGPTYGQNLGDASKGYEGQLITGSAAYAIAGRVSYTLGLQGPAVTLDTACSSSLVAIHQALQALRAGECDLALAGGATVLASPELFVGADSHDVLAFGGRCRSFDADADGTAFSEGIGVLLLERLTDARRNGHPVLALLAGSAINHDGPSNGLTAPNGRAQRKVIQQALRNANLTADQIDAVEAHGTGTKLGDPIEAHALLDVYGKQRPEDRPLWLGSIKSNLGHALAAAGVAGVVKMVMAVRNGVLPKTLHVDRPSPRIDWSRGGVELLREHRPWQDTGQPRRAGVSAFGISGTNAHVIVEQADFQASAAGRAAPERVDAGGPAPWLLSARSPGALRDQARWLRAHVERNPDVSPRDIACSLAGTRTAFIEQRAVVVGDETASFVPGLELLASGKVTDRTPGVVTGPADAGGKVVFLFPGHGSQWVGMAAELLDTAPVFAQRFREVASALEVYVDWSVEDVLRGAEGAPDLVRPDVVSPVLFAVMVSLAALWRSHGVKPDVVVGHSQGEIAAACVTGALSIEDGARLMAQRIRIFVDELLGKGLLATVALPRAELDELVAPYGDALVISGVNGPRASTVAGEPEPVKELVATLKERGVRATVLSPSLASHSPQVEPLRERLVDVLSFVRPRSGSVPMHSTVTGEVLAGPELDSAYWYENCRRPVEFEPVVRSLLSAGYRTFIEISPHPVLQAPVSDTAEEADVDLAYVGTLRRGHGGLDRFQLSLGQAWTRGVAVDWTDVIAAGTRVDLPTYPFQRRPYWLGASTDAVVSGPAGIRDDQAEARFWEAVEHTDLSALADALELDDEERQAPLPSVLPKLAAWRQRSRDAAVIDSWRYRVTWQPVGGVPPEPLSGTWLLMVPEAGASPELVDGCALALTEHGARPLRLVVGAERTGRAGLAAVLGEALEAHSEDRITGVLSLLGMDERPHPDGGAVSVGVAASAALPEVLNDSGLAARLWYATRGAVSVTGSDPAPSTWQALVWETGRSEGPALARRWGGMIDLPVALDERARGRVAGVLSGSAGENQAAVRASGLFGRRLRRAPLGDAPAAQEWLPDGTVLVTDGTGPLGAQVARRLARAGTPHLLLTTPHGAAVTDSTAFEAELLESGAGRITVVPCDLGDRDQVAAVLDRAPEDQPLTAVLHVAGALPEGDAAGGESAGLRERLEGATHLHTLTRHRNLTAFVLFSSCASEFGPARGGDHLPGGAFLDALAERRRGEGLPATSVAFGRWADAEGRSGAAAGTRALDEMDRELGIDALWREFGRDETTPVISAVDWDHVAAGVESGAPNPFFSAIEEVRGALEIRARRSADTVGGASAEGSLRDQLAVLPDRERAESVTTLVRAQMAELLGHGGPEDVGINQPITSMGFDSLTATSLRKRLSTLTGLRLPGGLAVDHPTPAAIGRYLAGLLGEGGEAEQPRGGEGLTALFLRACAEGKLAEIHDLTVGMASFRPSFVSSAELSSEPRLVPLSEGAAEPMLLCFPSYAWQQSPYYYGPFGAGFGNGRRVQVLGLPGFSDGEPLPASVDALADALAEAAVRAAAGRPFALAGHSAGGLIAGVVAARLESAGTGPRALVLLDTPTWDADSARSRAWFDAVNESLMRKSGEAAGAVGEEVAADLAAGLGDDEAWITARARYSTLDYSVKRIEAPTLLARASQPLPGLPADADWRMSWHLDHTLVDVPGDHFSMLEAEHAGRGALAVDAWLRGLA</sequence>
<dbReference type="NCBIfam" id="NF045894">
    <property type="entry name" value="PKS_plus_SDR"/>
    <property type="match status" value="1"/>
</dbReference>
<dbReference type="InterPro" id="IPR014030">
    <property type="entry name" value="Ketoacyl_synth_N"/>
</dbReference>
<evidence type="ECO:0000256" key="7">
    <source>
        <dbReference type="ARBA" id="ARBA00023315"/>
    </source>
</evidence>
<feature type="domain" description="Carrier" evidence="8">
    <location>
        <begin position="1483"/>
        <end position="1558"/>
    </location>
</feature>
<dbReference type="SMART" id="SM00823">
    <property type="entry name" value="PKS_PP"/>
    <property type="match status" value="1"/>
</dbReference>
<dbReference type="InterPro" id="IPR029058">
    <property type="entry name" value="AB_hydrolase_fold"/>
</dbReference>
<dbReference type="Pfam" id="PF00550">
    <property type="entry name" value="PP-binding"/>
    <property type="match status" value="1"/>
</dbReference>
<dbReference type="InterPro" id="IPR015083">
    <property type="entry name" value="NorB/c/GfsB-D-like_docking"/>
</dbReference>
<evidence type="ECO:0000256" key="4">
    <source>
        <dbReference type="ARBA" id="ARBA00022679"/>
    </source>
</evidence>
<dbReference type="Gene3D" id="1.10.1200.10">
    <property type="entry name" value="ACP-like"/>
    <property type="match status" value="1"/>
</dbReference>
<dbReference type="InterPro" id="IPR050091">
    <property type="entry name" value="PKS_NRPS_Biosynth_Enz"/>
</dbReference>
<evidence type="ECO:0000313" key="10">
    <source>
        <dbReference type="EMBL" id="MDT0447347.1"/>
    </source>
</evidence>
<dbReference type="PROSITE" id="PS50075">
    <property type="entry name" value="CARRIER"/>
    <property type="match status" value="1"/>
</dbReference>
<proteinExistence type="predicted"/>
<comment type="cofactor">
    <cofactor evidence="1">
        <name>pantetheine 4'-phosphate</name>
        <dbReference type="ChEBI" id="CHEBI:47942"/>
    </cofactor>
</comment>
<dbReference type="SUPFAM" id="SSF51735">
    <property type="entry name" value="NAD(P)-binding Rossmann-fold domains"/>
    <property type="match status" value="2"/>
</dbReference>
<dbReference type="Pfam" id="PF08659">
    <property type="entry name" value="KR"/>
    <property type="match status" value="1"/>
</dbReference>
<keyword evidence="3" id="KW-0597">Phosphoprotein</keyword>
<dbReference type="InterPro" id="IPR036736">
    <property type="entry name" value="ACP-like_sf"/>
</dbReference>
<protein>
    <submittedName>
        <fullName evidence="10">Type I polyketide synthase</fullName>
    </submittedName>
</protein>
<dbReference type="Pfam" id="PF00975">
    <property type="entry name" value="Thioesterase"/>
    <property type="match status" value="1"/>
</dbReference>
<dbReference type="SMART" id="SM00822">
    <property type="entry name" value="PKS_KR"/>
    <property type="match status" value="1"/>
</dbReference>
<dbReference type="InterPro" id="IPR001227">
    <property type="entry name" value="Ac_transferase_dom_sf"/>
</dbReference>
<dbReference type="InterPro" id="IPR016036">
    <property type="entry name" value="Malonyl_transacylase_ACP-bd"/>
</dbReference>
<dbReference type="RefSeq" id="WP_311621459.1">
    <property type="nucleotide sequence ID" value="NZ_JAVREV010000033.1"/>
</dbReference>
<dbReference type="Pfam" id="PF08990">
    <property type="entry name" value="Docking"/>
    <property type="match status" value="1"/>
</dbReference>
<dbReference type="InterPro" id="IPR001031">
    <property type="entry name" value="Thioesterase"/>
</dbReference>
<dbReference type="PROSITE" id="PS52004">
    <property type="entry name" value="KS3_2"/>
    <property type="match status" value="1"/>
</dbReference>
<dbReference type="PROSITE" id="PS00606">
    <property type="entry name" value="KS3_1"/>
    <property type="match status" value="1"/>
</dbReference>
<dbReference type="Gene3D" id="3.40.47.10">
    <property type="match status" value="1"/>
</dbReference>
<dbReference type="SMART" id="SM00825">
    <property type="entry name" value="PKS_KS"/>
    <property type="match status" value="1"/>
</dbReference>
<organism evidence="10 11">
    <name type="scientific">Streptomyces johnsoniae</name>
    <dbReference type="NCBI Taxonomy" id="3075532"/>
    <lineage>
        <taxon>Bacteria</taxon>
        <taxon>Bacillati</taxon>
        <taxon>Actinomycetota</taxon>
        <taxon>Actinomycetes</taxon>
        <taxon>Kitasatosporales</taxon>
        <taxon>Streptomycetaceae</taxon>
        <taxon>Streptomyces</taxon>
    </lineage>
</organism>
<feature type="domain" description="Ketosynthase family 3 (KS3)" evidence="9">
    <location>
        <begin position="34"/>
        <end position="449"/>
    </location>
</feature>
<keyword evidence="7" id="KW-0012">Acyltransferase</keyword>
<dbReference type="InterPro" id="IPR016039">
    <property type="entry name" value="Thiolase-like"/>
</dbReference>
<dbReference type="PANTHER" id="PTHR43775">
    <property type="entry name" value="FATTY ACID SYNTHASE"/>
    <property type="match status" value="1"/>
</dbReference>
<dbReference type="Pfam" id="PF00698">
    <property type="entry name" value="Acyl_transf_1"/>
    <property type="match status" value="1"/>
</dbReference>
<dbReference type="CDD" id="cd00833">
    <property type="entry name" value="PKS"/>
    <property type="match status" value="1"/>
</dbReference>
<dbReference type="Gene3D" id="3.40.50.11460">
    <property type="match status" value="1"/>
</dbReference>
<dbReference type="SUPFAM" id="SSF52151">
    <property type="entry name" value="FabD/lysophospholipase-like"/>
    <property type="match status" value="1"/>
</dbReference>
<dbReference type="InterPro" id="IPR018201">
    <property type="entry name" value="Ketoacyl_synth_AS"/>
</dbReference>
<dbReference type="Gene3D" id="3.40.50.1820">
    <property type="entry name" value="alpha/beta hydrolase"/>
    <property type="match status" value="1"/>
</dbReference>
<dbReference type="InterPro" id="IPR020802">
    <property type="entry name" value="TesA-like"/>
</dbReference>
<dbReference type="InterPro" id="IPR014043">
    <property type="entry name" value="Acyl_transferase_dom"/>
</dbReference>
<accession>A0ABU2SEF1</accession>
<dbReference type="Gene3D" id="3.40.366.10">
    <property type="entry name" value="Malonyl-Coenzyme A Acyl Carrier Protein, domain 2"/>
    <property type="match status" value="1"/>
</dbReference>
<dbReference type="InterPro" id="IPR020806">
    <property type="entry name" value="PKS_PP-bd"/>
</dbReference>
<evidence type="ECO:0000259" key="8">
    <source>
        <dbReference type="PROSITE" id="PS50075"/>
    </source>
</evidence>
<dbReference type="InterPro" id="IPR009081">
    <property type="entry name" value="PP-bd_ACP"/>
</dbReference>
<evidence type="ECO:0000256" key="6">
    <source>
        <dbReference type="ARBA" id="ARBA00023268"/>
    </source>
</evidence>
<evidence type="ECO:0000256" key="3">
    <source>
        <dbReference type="ARBA" id="ARBA00022553"/>
    </source>
</evidence>
<dbReference type="SMART" id="SM00824">
    <property type="entry name" value="PKS_TE"/>
    <property type="match status" value="1"/>
</dbReference>
<dbReference type="Gene3D" id="3.30.70.3290">
    <property type="match status" value="1"/>
</dbReference>
<reference evidence="11" key="1">
    <citation type="submission" date="2023-07" db="EMBL/GenBank/DDBJ databases">
        <title>30 novel species of actinomycetes from the DSMZ collection.</title>
        <authorList>
            <person name="Nouioui I."/>
        </authorList>
    </citation>
    <scope>NUCLEOTIDE SEQUENCE [LARGE SCALE GENOMIC DNA]</scope>
    <source>
        <strain evidence="11">DSM 41886</strain>
    </source>
</reference>
<dbReference type="SUPFAM" id="SSF55048">
    <property type="entry name" value="Probable ACP-binding domain of malonyl-CoA ACP transacylase"/>
    <property type="match status" value="1"/>
</dbReference>
<dbReference type="Gene3D" id="6.10.140.1830">
    <property type="match status" value="1"/>
</dbReference>
<dbReference type="InterPro" id="IPR057326">
    <property type="entry name" value="KR_dom"/>
</dbReference>